<dbReference type="CDD" id="cd04276">
    <property type="entry name" value="ZnMc_MMP_like_2"/>
    <property type="match status" value="1"/>
</dbReference>
<reference evidence="5 6" key="1">
    <citation type="submission" date="2007-06" db="EMBL/GenBank/DDBJ databases">
        <authorList>
            <person name="Shimkets L."/>
            <person name="Ferriera S."/>
            <person name="Johnson J."/>
            <person name="Kravitz S."/>
            <person name="Beeson K."/>
            <person name="Sutton G."/>
            <person name="Rogers Y.-H."/>
            <person name="Friedman R."/>
            <person name="Frazier M."/>
            <person name="Venter J.C."/>
        </authorList>
    </citation>
    <scope>NUCLEOTIDE SEQUENCE [LARGE SCALE GENOMIC DNA]</scope>
    <source>
        <strain evidence="5 6">SIR-1</strain>
    </source>
</reference>
<dbReference type="Gene3D" id="3.40.390.10">
    <property type="entry name" value="Collagenase (Catalytic Domain)"/>
    <property type="match status" value="1"/>
</dbReference>
<dbReference type="EMBL" id="ABCS01000011">
    <property type="protein sequence ID" value="EDM80401.1"/>
    <property type="molecule type" value="Genomic_DNA"/>
</dbReference>
<evidence type="ECO:0000313" key="6">
    <source>
        <dbReference type="Proteomes" id="UP000005801"/>
    </source>
</evidence>
<dbReference type="InterPro" id="IPR032534">
    <property type="entry name" value="EcxA_zinc-bd"/>
</dbReference>
<dbReference type="InterPro" id="IPR024079">
    <property type="entry name" value="MetalloPept_cat_dom_sf"/>
</dbReference>
<dbReference type="STRING" id="391625.PPSIR1_11515"/>
<keyword evidence="2" id="KW-0732">Signal</keyword>
<dbReference type="PROSITE" id="PS51257">
    <property type="entry name" value="PROKAR_LIPOPROTEIN"/>
    <property type="match status" value="1"/>
</dbReference>
<dbReference type="AlphaFoldDB" id="A6G1A6"/>
<protein>
    <recommendedName>
        <fullName evidence="7">Peptidase</fullName>
    </recommendedName>
</protein>
<evidence type="ECO:0000313" key="5">
    <source>
        <dbReference type="EMBL" id="EDM80401.1"/>
    </source>
</evidence>
<feature type="chain" id="PRO_5002697387" description="Peptidase" evidence="2">
    <location>
        <begin position="24"/>
        <end position="860"/>
    </location>
</feature>
<evidence type="ECO:0000256" key="1">
    <source>
        <dbReference type="SAM" id="MobiDB-lite"/>
    </source>
</evidence>
<evidence type="ECO:0000259" key="4">
    <source>
        <dbReference type="Pfam" id="PF17148"/>
    </source>
</evidence>
<feature type="domain" description="DUF5117" evidence="4">
    <location>
        <begin position="130"/>
        <end position="312"/>
    </location>
</feature>
<organism evidence="5 6">
    <name type="scientific">Plesiocystis pacifica SIR-1</name>
    <dbReference type="NCBI Taxonomy" id="391625"/>
    <lineage>
        <taxon>Bacteria</taxon>
        <taxon>Pseudomonadati</taxon>
        <taxon>Myxococcota</taxon>
        <taxon>Polyangia</taxon>
        <taxon>Nannocystales</taxon>
        <taxon>Nannocystaceae</taxon>
        <taxon>Plesiocystis</taxon>
    </lineage>
</organism>
<evidence type="ECO:0000259" key="3">
    <source>
        <dbReference type="Pfam" id="PF16313"/>
    </source>
</evidence>
<evidence type="ECO:0000256" key="2">
    <source>
        <dbReference type="SAM" id="SignalP"/>
    </source>
</evidence>
<dbReference type="eggNOG" id="COG1913">
    <property type="taxonomic scope" value="Bacteria"/>
</dbReference>
<accession>A6G1A6</accession>
<dbReference type="InterPro" id="IPR034032">
    <property type="entry name" value="Zn_MMP-like_bac"/>
</dbReference>
<dbReference type="InterPro" id="IPR033413">
    <property type="entry name" value="DUF5117"/>
</dbReference>
<feature type="signal peptide" evidence="2">
    <location>
        <begin position="1"/>
        <end position="23"/>
    </location>
</feature>
<sequence>MLRGAAALPFVKRALFVVLCAGAGCTGGSQSDSESPGEDAAARESSPSVEDFVAESGAERSEGFVPLWTDTDAGAVYAELDVAEAGAPGGMELLLVEGLARGHGANPIGLDRGELGSVRLLRLRLVGARVVAEVVNTEFRAEAGGPDERRATAAAFPTAILASLPVVARDPSELASKSEPGPRVLVELEPLLVGDLHGVAASLSGRDGGRWRLAEDESFVEIGALRAFPDNVELEVSLTFTSDEGRGWADSTSPESGRLSLRQHVSLVRLPPPGFEPRAAVEDLGALITEHLDFSVPLDRPLAQQLALRHRLVAGEPLVYYVDRGTPEPIRGALIEGASWWAEAFAAAGFPDGFRVELLPEGVDPMDVRYNVINWVHRSTRGWSYGHAVHDPRTGEIIKGNVTLGSQRVRQDRRIFEALLGVEADPAKVVKIGKGGGDPVSLALARIRQLAAHEVGHTLGFRHNFAASTYGRASVMDYPAPRIHLDGEPGSPDARYDLSQVYAEGIGEWDLLAFEYLYRAWKPGEGEAAVAELRERAAAAGMVFLSDPESRPQGSAHPEGALWDNGSDSVAELREVLDVRAHALGRFGPHNLTQGAQPKDLERTLAPLYFFHRYQLEAAAKRVGGQRFELDPQLERGVRPVPWPEQREALDAVLETLDPAVLDVPASVEAIMRPTPDAHIDALPSYAGPDFDALALARAAADMTLGELLDRRRVHRLELQASRSGAADTLDLAELLDRIEAKAWPSRAPPSASARTRALLELTRGAFVDALVGLASDPGASPRVTGACEAKLVELLPRLERARDASAQALAGQVRRWLDRAEGDRRPAPRVVEPPPGSPIGTGLDWAQACSWKNWTDRAE</sequence>
<gene>
    <name evidence="5" type="ORF">PPSIR1_11515</name>
</gene>
<name>A6G1A6_9BACT</name>
<comment type="caution">
    <text evidence="5">The sequence shown here is derived from an EMBL/GenBank/DDBJ whole genome shotgun (WGS) entry which is preliminary data.</text>
</comment>
<feature type="region of interest" description="Disordered" evidence="1">
    <location>
        <begin position="821"/>
        <end position="844"/>
    </location>
</feature>
<dbReference type="PANTHER" id="PTHR38478">
    <property type="entry name" value="PEPTIDASE M1A AND M12B"/>
    <property type="match status" value="1"/>
</dbReference>
<feature type="region of interest" description="Disordered" evidence="1">
    <location>
        <begin position="27"/>
        <end position="48"/>
    </location>
</feature>
<dbReference type="SUPFAM" id="SSF55486">
    <property type="entry name" value="Metalloproteases ('zincins'), catalytic domain"/>
    <property type="match status" value="1"/>
</dbReference>
<feature type="domain" description="EcxA zinc-binding" evidence="3">
    <location>
        <begin position="439"/>
        <end position="746"/>
    </location>
</feature>
<dbReference type="Proteomes" id="UP000005801">
    <property type="component" value="Unassembled WGS sequence"/>
</dbReference>
<proteinExistence type="predicted"/>
<keyword evidence="6" id="KW-1185">Reference proteome</keyword>
<dbReference type="Pfam" id="PF17148">
    <property type="entry name" value="DUF5117"/>
    <property type="match status" value="1"/>
</dbReference>
<dbReference type="RefSeq" id="WP_006970505.1">
    <property type="nucleotide sequence ID" value="NZ_ABCS01000011.1"/>
</dbReference>
<dbReference type="OrthoDB" id="9776599at2"/>
<dbReference type="GO" id="GO:0008237">
    <property type="term" value="F:metallopeptidase activity"/>
    <property type="evidence" value="ECO:0007669"/>
    <property type="project" value="InterPro"/>
</dbReference>
<dbReference type="PANTHER" id="PTHR38478:SF1">
    <property type="entry name" value="ZINC DEPENDENT METALLOPROTEASE DOMAIN LIPOPROTEIN"/>
    <property type="match status" value="1"/>
</dbReference>
<dbReference type="Pfam" id="PF16313">
    <property type="entry name" value="DUF4953"/>
    <property type="match status" value="1"/>
</dbReference>
<evidence type="ECO:0008006" key="7">
    <source>
        <dbReference type="Google" id="ProtNLM"/>
    </source>
</evidence>